<keyword evidence="5" id="KW-1185">Reference proteome</keyword>
<organism evidence="4 5">
    <name type="scientific">Byssothecium circinans</name>
    <dbReference type="NCBI Taxonomy" id="147558"/>
    <lineage>
        <taxon>Eukaryota</taxon>
        <taxon>Fungi</taxon>
        <taxon>Dikarya</taxon>
        <taxon>Ascomycota</taxon>
        <taxon>Pezizomycotina</taxon>
        <taxon>Dothideomycetes</taxon>
        <taxon>Pleosporomycetidae</taxon>
        <taxon>Pleosporales</taxon>
        <taxon>Massarineae</taxon>
        <taxon>Massarinaceae</taxon>
        <taxon>Byssothecium</taxon>
    </lineage>
</organism>
<dbReference type="AlphaFoldDB" id="A0A6A5TTF8"/>
<evidence type="ECO:0000256" key="2">
    <source>
        <dbReference type="SAM" id="Phobius"/>
    </source>
</evidence>
<feature type="region of interest" description="Disordered" evidence="1">
    <location>
        <begin position="129"/>
        <end position="153"/>
    </location>
</feature>
<feature type="compositionally biased region" description="Low complexity" evidence="1">
    <location>
        <begin position="133"/>
        <end position="146"/>
    </location>
</feature>
<feature type="transmembrane region" description="Helical" evidence="2">
    <location>
        <begin position="154"/>
        <end position="176"/>
    </location>
</feature>
<accession>A0A6A5TTF8</accession>
<evidence type="ECO:0000256" key="3">
    <source>
        <dbReference type="SAM" id="SignalP"/>
    </source>
</evidence>
<dbReference type="EMBL" id="ML976992">
    <property type="protein sequence ID" value="KAF1956233.1"/>
    <property type="molecule type" value="Genomic_DNA"/>
</dbReference>
<evidence type="ECO:0000256" key="1">
    <source>
        <dbReference type="SAM" id="MobiDB-lite"/>
    </source>
</evidence>
<name>A0A6A5TTF8_9PLEO</name>
<evidence type="ECO:0000313" key="4">
    <source>
        <dbReference type="EMBL" id="KAF1956233.1"/>
    </source>
</evidence>
<keyword evidence="2" id="KW-1133">Transmembrane helix</keyword>
<protein>
    <submittedName>
        <fullName evidence="4">Uncharacterized protein</fullName>
    </submittedName>
</protein>
<keyword evidence="3" id="KW-0732">Signal</keyword>
<dbReference type="OrthoDB" id="5419608at2759"/>
<sequence>MQLKVFVLATLAAAASAQSSEVVPESVKASVLNVLITALPTSVLAAAATNQPAFISDIVKSISASQTPDWYKPLPSDVKSLLTKIYPVAAPVATTASSAASSVATTSAPVTASTGALSSSGLNSTTVTSINTPTLSSTSRVSGSSSTPPPSNGAAYPTAAFGSSIVGAFGVLGLFLL</sequence>
<reference evidence="4" key="1">
    <citation type="journal article" date="2020" name="Stud. Mycol.">
        <title>101 Dothideomycetes genomes: a test case for predicting lifestyles and emergence of pathogens.</title>
        <authorList>
            <person name="Haridas S."/>
            <person name="Albert R."/>
            <person name="Binder M."/>
            <person name="Bloem J."/>
            <person name="Labutti K."/>
            <person name="Salamov A."/>
            <person name="Andreopoulos B."/>
            <person name="Baker S."/>
            <person name="Barry K."/>
            <person name="Bills G."/>
            <person name="Bluhm B."/>
            <person name="Cannon C."/>
            <person name="Castanera R."/>
            <person name="Culley D."/>
            <person name="Daum C."/>
            <person name="Ezra D."/>
            <person name="Gonzalez J."/>
            <person name="Henrissat B."/>
            <person name="Kuo A."/>
            <person name="Liang C."/>
            <person name="Lipzen A."/>
            <person name="Lutzoni F."/>
            <person name="Magnuson J."/>
            <person name="Mondo S."/>
            <person name="Nolan M."/>
            <person name="Ohm R."/>
            <person name="Pangilinan J."/>
            <person name="Park H.-J."/>
            <person name="Ramirez L."/>
            <person name="Alfaro M."/>
            <person name="Sun H."/>
            <person name="Tritt A."/>
            <person name="Yoshinaga Y."/>
            <person name="Zwiers L.-H."/>
            <person name="Turgeon B."/>
            <person name="Goodwin S."/>
            <person name="Spatafora J."/>
            <person name="Crous P."/>
            <person name="Grigoriev I."/>
        </authorList>
    </citation>
    <scope>NUCLEOTIDE SEQUENCE</scope>
    <source>
        <strain evidence="4">CBS 675.92</strain>
    </source>
</reference>
<feature type="signal peptide" evidence="3">
    <location>
        <begin position="1"/>
        <end position="17"/>
    </location>
</feature>
<feature type="chain" id="PRO_5025577347" evidence="3">
    <location>
        <begin position="18"/>
        <end position="177"/>
    </location>
</feature>
<dbReference type="Proteomes" id="UP000800035">
    <property type="component" value="Unassembled WGS sequence"/>
</dbReference>
<proteinExistence type="predicted"/>
<gene>
    <name evidence="4" type="ORF">CC80DRAFT_548531</name>
</gene>
<keyword evidence="2" id="KW-0812">Transmembrane</keyword>
<keyword evidence="2" id="KW-0472">Membrane</keyword>
<evidence type="ECO:0000313" key="5">
    <source>
        <dbReference type="Proteomes" id="UP000800035"/>
    </source>
</evidence>